<reference evidence="2" key="1">
    <citation type="submission" date="2016-04" db="EMBL/GenBank/DDBJ databases">
        <authorList>
            <person name="Chen S.-C."/>
            <person name="Lai M.-C."/>
        </authorList>
    </citation>
    <scope>NUCLEOTIDE SEQUENCE [LARGE SCALE GENOMIC DNA]</scope>
    <source>
        <strain evidence="2">AB14</strain>
    </source>
</reference>
<dbReference type="EMBL" id="LWLN01000001">
    <property type="protein sequence ID" value="OLZ39870.1"/>
    <property type="molecule type" value="Genomic_DNA"/>
</dbReference>
<dbReference type="Gene3D" id="2.60.120.1180">
    <property type="match status" value="1"/>
</dbReference>
<name>A0A1S8AT08_9EURY</name>
<dbReference type="RefSeq" id="WP_076143240.1">
    <property type="nucleotide sequence ID" value="NZ_LWLN01000001.1"/>
</dbReference>
<gene>
    <name evidence="1" type="ORF">A6E15_02230</name>
</gene>
<dbReference type="OrthoDB" id="183780at2157"/>
<comment type="caution">
    <text evidence="1">The sequence shown here is derived from an EMBL/GenBank/DDBJ whole genome shotgun (WGS) entry which is preliminary data.</text>
</comment>
<dbReference type="STRING" id="301967.A6E15_02230"/>
<protein>
    <submittedName>
        <fullName evidence="1">Uncharacterized protein</fullName>
    </submittedName>
</protein>
<evidence type="ECO:0000313" key="1">
    <source>
        <dbReference type="EMBL" id="OLZ39870.1"/>
    </source>
</evidence>
<sequence>MSLQLYAALGDSSKYVETQTNTPDQLTPVLSINPKDGVGVLFRNRVDVGDKAGIPIYGKFVDTNGNPMPASTRVAIGYQAPTDESIQVVSDPKSTIASYIKNSVSDQQDDRKVDAIKHALKGNGLEVRDIDEAYLLVESSAQIDHSQSEIYFEESALAEVDLE</sequence>
<dbReference type="AlphaFoldDB" id="A0A1S8AT08"/>
<evidence type="ECO:0000313" key="2">
    <source>
        <dbReference type="Proteomes" id="UP000189370"/>
    </source>
</evidence>
<proteinExistence type="predicted"/>
<dbReference type="Proteomes" id="UP000189370">
    <property type="component" value="Unassembled WGS sequence"/>
</dbReference>
<accession>A0A1S8AT08</accession>
<organism evidence="1 2">
    <name type="scientific">Natrinema saccharevitans</name>
    <dbReference type="NCBI Taxonomy" id="301967"/>
    <lineage>
        <taxon>Archaea</taxon>
        <taxon>Methanobacteriati</taxon>
        <taxon>Methanobacteriota</taxon>
        <taxon>Stenosarchaea group</taxon>
        <taxon>Halobacteria</taxon>
        <taxon>Halobacteriales</taxon>
        <taxon>Natrialbaceae</taxon>
        <taxon>Natrinema</taxon>
    </lineage>
</organism>
<keyword evidence="2" id="KW-1185">Reference proteome</keyword>